<gene>
    <name evidence="1" type="ORF">A2151_05910</name>
</gene>
<reference evidence="1 2" key="1">
    <citation type="journal article" date="2016" name="Nat. Commun.">
        <title>Thousands of microbial genomes shed light on interconnected biogeochemical processes in an aquifer system.</title>
        <authorList>
            <person name="Anantharaman K."/>
            <person name="Brown C.T."/>
            <person name="Hug L.A."/>
            <person name="Sharon I."/>
            <person name="Castelle C.J."/>
            <person name="Probst A.J."/>
            <person name="Thomas B.C."/>
            <person name="Singh A."/>
            <person name="Wilkins M.J."/>
            <person name="Karaoz U."/>
            <person name="Brodie E.L."/>
            <person name="Williams K.H."/>
            <person name="Hubbard S.S."/>
            <person name="Banfield J.F."/>
        </authorList>
    </citation>
    <scope>NUCLEOTIDE SEQUENCE [LARGE SCALE GENOMIC DNA]</scope>
</reference>
<dbReference type="STRING" id="1817760.A2151_05910"/>
<sequence>MARFVSRERALIAGALLFWVWLPAAFAVPALVAQVIDGDTIVLTEGRHVRLIGVNTPEFWAGRNSESAAGARGAGAARRAHAR</sequence>
<dbReference type="Proteomes" id="UP000178885">
    <property type="component" value="Unassembled WGS sequence"/>
</dbReference>
<dbReference type="SUPFAM" id="SSF50199">
    <property type="entry name" value="Staphylococcal nuclease"/>
    <property type="match status" value="1"/>
</dbReference>
<comment type="caution">
    <text evidence="1">The sequence shown here is derived from an EMBL/GenBank/DDBJ whole genome shotgun (WGS) entry which is preliminary data.</text>
</comment>
<proteinExistence type="predicted"/>
<dbReference type="InterPro" id="IPR035437">
    <property type="entry name" value="SNase_OB-fold_sf"/>
</dbReference>
<evidence type="ECO:0008006" key="3">
    <source>
        <dbReference type="Google" id="ProtNLM"/>
    </source>
</evidence>
<organism evidence="1 2">
    <name type="scientific">Candidatus Muproteobacteria bacterium RBG_16_65_34</name>
    <dbReference type="NCBI Taxonomy" id="1817760"/>
    <lineage>
        <taxon>Bacteria</taxon>
        <taxon>Pseudomonadati</taxon>
        <taxon>Pseudomonadota</taxon>
        <taxon>Candidatus Muproteobacteria</taxon>
    </lineage>
</organism>
<name>A0A1F6TNJ2_9PROT</name>
<evidence type="ECO:0000313" key="2">
    <source>
        <dbReference type="Proteomes" id="UP000178885"/>
    </source>
</evidence>
<dbReference type="EMBL" id="MFSU01000076">
    <property type="protein sequence ID" value="OGI46662.1"/>
    <property type="molecule type" value="Genomic_DNA"/>
</dbReference>
<accession>A0A1F6TNJ2</accession>
<evidence type="ECO:0000313" key="1">
    <source>
        <dbReference type="EMBL" id="OGI46662.1"/>
    </source>
</evidence>
<dbReference type="AlphaFoldDB" id="A0A1F6TNJ2"/>
<protein>
    <recommendedName>
        <fullName evidence="3">TNase-like domain-containing protein</fullName>
    </recommendedName>
</protein>
<dbReference type="Gene3D" id="2.40.50.90">
    <property type="match status" value="1"/>
</dbReference>